<sequence length="1240" mass="131799">MATESPKQRSDEATLTSSAEPTIKIANDSQNVELNPPHVNGDATDEFENKHISDIVDDLVNSTEVSISGGSDTEATKSDASKGKDGAKGHGRVSSSVKKPAAFKAINVNKTFLTSKAPAPGAQPKVAEKAPVTPSVASPVPGTATISRPRLVAKTGSGLITKGSGSNGGKVAPDASVVWNKNRPVPPPEPKKYTDEELKKYGIHMATRLHPDAAKGQSNWADIDDDDEDWDPDTITWQDGTKIAIAPPEEPPAPAAPEPIVVRPVVKENAPVVVEKAKSPAPSTSPAVKPGVLGSGKGLVLKGAPEKPTLVAKPPAPPAPAKSPWAPLPKIDKVSPIAADAPAQAAPKPQPTQMHPPHGQLPPKEIAADDFSRAPWRDGAPPPNRELFNSQSGRYEPVLDRRGPMRQEPQYGRQPAVMQRPGHPEQYGHMDHPGAFQAARNEQQGPYGRRRGSSNASGGSGSWQRPKGLEYSLPPPDLINARRASAAGGSDGPASPRNFPPSSTQGGPHPGQAWQPKASPSVTHATPHPSETAAEGRVLPPSVQPSPVPAPAVPVTEDDYELQKRLMRERRELAMRRRQEEEAREEAARKERIRLKLEALGPAPESNKAKKAAAKEQAVTPTQIQPREPSSAENPAAAESHEGEDEAPRVVIPQPKQQILPPAGPPPQTISPAESVESRPQTHGSSHTQPWAARQTDRQPAVWGPQPSTKNVWAAPNNRSLGNGTFAADIGAAPLPSGPGPIAPPSSSRAAAPSQANVAPAAAWQPPIAPPRQPQAPRGAAEREMKDNPWAAAVRANDDKFSEMLNAQYDERDRRLQAEGRSLADVQPAIKDTWRPTKLDDSGVRAEGTGKQTVQIGQENPWASTPEGKATAAQQAASVSSGTPSEYNQLPQASVPARDIASAPMIGAKTAAAQGRGSRFFPSRDVRQETRDIRLELSAEALRQESPSPPPPDMVGHPAFDGDATHPHVSLPRPYPVVRLPPSAAKETPEVSRAPTGPSKPQGPSFAWASQPAYKEPDNAPRGPAPKTDNAWQAKIDNLLGGRKVHPSRAAGVDVRVPHQPQEPSHPGPLGPTAETEDSTTTKVMAEECFEEQEMGSLPPIRFPKTVPEMAWQPSPAPKPLSKKLWPVVLSADAINFPVDVSGAGNVWRVCIPGSESRNITVPFGRARSNPRRGGSRGGRHSSSAQHRQGKGRDSSSSYSAEQRDTAGSGSNPSHGRSHRGGSYRGRENWSRNPSTQIQT</sequence>
<keyword evidence="2" id="KW-1185">Reference proteome</keyword>
<comment type="caution">
    <text evidence="1">The sequence shown here is derived from an EMBL/GenBank/DDBJ whole genome shotgun (WGS) entry which is preliminary data.</text>
</comment>
<dbReference type="EMBL" id="JAGIZQ010000004">
    <property type="protein sequence ID" value="KAH6632784.1"/>
    <property type="molecule type" value="Genomic_DNA"/>
</dbReference>
<gene>
    <name evidence="1" type="ORF">F5144DRAFT_490529</name>
</gene>
<protein>
    <submittedName>
        <fullName evidence="1">Uncharacterized protein</fullName>
    </submittedName>
</protein>
<accession>A0ACB7PE35</accession>
<dbReference type="Proteomes" id="UP000724584">
    <property type="component" value="Unassembled WGS sequence"/>
</dbReference>
<name>A0ACB7PE35_9PEZI</name>
<proteinExistence type="predicted"/>
<organism evidence="1 2">
    <name type="scientific">Chaetomium tenue</name>
    <dbReference type="NCBI Taxonomy" id="1854479"/>
    <lineage>
        <taxon>Eukaryota</taxon>
        <taxon>Fungi</taxon>
        <taxon>Dikarya</taxon>
        <taxon>Ascomycota</taxon>
        <taxon>Pezizomycotina</taxon>
        <taxon>Sordariomycetes</taxon>
        <taxon>Sordariomycetidae</taxon>
        <taxon>Sordariales</taxon>
        <taxon>Chaetomiaceae</taxon>
        <taxon>Chaetomium</taxon>
    </lineage>
</organism>
<reference evidence="1 2" key="1">
    <citation type="journal article" date="2021" name="Nat. Commun.">
        <title>Genetic determinants of endophytism in the Arabidopsis root mycobiome.</title>
        <authorList>
            <person name="Mesny F."/>
            <person name="Miyauchi S."/>
            <person name="Thiergart T."/>
            <person name="Pickel B."/>
            <person name="Atanasova L."/>
            <person name="Karlsson M."/>
            <person name="Huettel B."/>
            <person name="Barry K.W."/>
            <person name="Haridas S."/>
            <person name="Chen C."/>
            <person name="Bauer D."/>
            <person name="Andreopoulos W."/>
            <person name="Pangilinan J."/>
            <person name="LaButti K."/>
            <person name="Riley R."/>
            <person name="Lipzen A."/>
            <person name="Clum A."/>
            <person name="Drula E."/>
            <person name="Henrissat B."/>
            <person name="Kohler A."/>
            <person name="Grigoriev I.V."/>
            <person name="Martin F.M."/>
            <person name="Hacquard S."/>
        </authorList>
    </citation>
    <scope>NUCLEOTIDE SEQUENCE [LARGE SCALE GENOMIC DNA]</scope>
    <source>
        <strain evidence="1 2">MPI-SDFR-AT-0079</strain>
    </source>
</reference>
<evidence type="ECO:0000313" key="1">
    <source>
        <dbReference type="EMBL" id="KAH6632784.1"/>
    </source>
</evidence>
<evidence type="ECO:0000313" key="2">
    <source>
        <dbReference type="Proteomes" id="UP000724584"/>
    </source>
</evidence>